<dbReference type="VEuPathDB" id="VectorBase:HLOH_056816"/>
<evidence type="ECO:0008006" key="3">
    <source>
        <dbReference type="Google" id="ProtNLM"/>
    </source>
</evidence>
<dbReference type="PANTHER" id="PTHR45749:SF21">
    <property type="entry name" value="DUF4371 DOMAIN-CONTAINING PROTEIN"/>
    <property type="match status" value="1"/>
</dbReference>
<keyword evidence="2" id="KW-1185">Reference proteome</keyword>
<dbReference type="Proteomes" id="UP000821853">
    <property type="component" value="Chromosome 3"/>
</dbReference>
<dbReference type="PANTHER" id="PTHR45749">
    <property type="match status" value="1"/>
</dbReference>
<gene>
    <name evidence="1" type="ORF">HPB48_001865</name>
</gene>
<comment type="caution">
    <text evidence="1">The sequence shown here is derived from an EMBL/GenBank/DDBJ whole genome shotgun (WGS) entry which is preliminary data.</text>
</comment>
<accession>A0A9J6G6B8</accession>
<protein>
    <recommendedName>
        <fullName evidence="3">TTF-type domain-containing protein</fullName>
    </recommendedName>
</protein>
<sequence length="569" mass="64576">MTMRKEQRILTCGSTKYARFEKFTWLSYDYERDVVFCHLCQLAFKETGEKDVAAVEQCFIRNGFNNWQKGIEKCQRHEKSQFHCLSASRQLSREKGIRVVQLLSQHSSRQQEEARQALRAIVSSVRYLCRTGQALQGQTKDDGNLLDLLDERSQDVPALKKWLEQRDKWLSSDIQNELIEIMAHTVQRDIIKDIKCSPFYGIIADGTTDVTGNEQFTFCVRWVDGITLEVREEFLGMYNAPDSRAETLYKPNHCLDLALQEVARNCGVVGEALNIVKGVSNAILESKNRKTVYSSVVLPPGNNGGEQDCSGPSTLLLPLCPTRWTVRVKSMERFVENYERVQATLKELLEVLSSLSGTSKTAMKGYEKVLKKFETLLGISLSIALFGPCEQLASILQCPVYRAAGAKEAAEALCDRLAKLRSDASFDVLWQRTNSRARELALKEPSMPRVLQPPRRLQFTDKPQEPAALDTKSSQRKVFFAAIDRITNEIRRRFEQPGMEQLIGLERIFADAAEGRYFAADDLNDLLGVDAGDFDISRLSAQLSCVTRVRPQVNAFYRYCRASLQICER</sequence>
<dbReference type="SUPFAM" id="SSF53098">
    <property type="entry name" value="Ribonuclease H-like"/>
    <property type="match status" value="1"/>
</dbReference>
<evidence type="ECO:0000313" key="2">
    <source>
        <dbReference type="Proteomes" id="UP000821853"/>
    </source>
</evidence>
<dbReference type="EMBL" id="JABSTR010000005">
    <property type="protein sequence ID" value="KAH9369988.1"/>
    <property type="molecule type" value="Genomic_DNA"/>
</dbReference>
<proteinExistence type="predicted"/>
<reference evidence="1 2" key="1">
    <citation type="journal article" date="2020" name="Cell">
        <title>Large-Scale Comparative Analyses of Tick Genomes Elucidate Their Genetic Diversity and Vector Capacities.</title>
        <authorList>
            <consortium name="Tick Genome and Microbiome Consortium (TIGMIC)"/>
            <person name="Jia N."/>
            <person name="Wang J."/>
            <person name="Shi W."/>
            <person name="Du L."/>
            <person name="Sun Y."/>
            <person name="Zhan W."/>
            <person name="Jiang J.F."/>
            <person name="Wang Q."/>
            <person name="Zhang B."/>
            <person name="Ji P."/>
            <person name="Bell-Sakyi L."/>
            <person name="Cui X.M."/>
            <person name="Yuan T.T."/>
            <person name="Jiang B.G."/>
            <person name="Yang W.F."/>
            <person name="Lam T.T."/>
            <person name="Chang Q.C."/>
            <person name="Ding S.J."/>
            <person name="Wang X.J."/>
            <person name="Zhu J.G."/>
            <person name="Ruan X.D."/>
            <person name="Zhao L."/>
            <person name="Wei J.T."/>
            <person name="Ye R.Z."/>
            <person name="Que T.C."/>
            <person name="Du C.H."/>
            <person name="Zhou Y.H."/>
            <person name="Cheng J.X."/>
            <person name="Dai P.F."/>
            <person name="Guo W.B."/>
            <person name="Han X.H."/>
            <person name="Huang E.J."/>
            <person name="Li L.F."/>
            <person name="Wei W."/>
            <person name="Gao Y.C."/>
            <person name="Liu J.Z."/>
            <person name="Shao H.Z."/>
            <person name="Wang X."/>
            <person name="Wang C.C."/>
            <person name="Yang T.C."/>
            <person name="Huo Q.B."/>
            <person name="Li W."/>
            <person name="Chen H.Y."/>
            <person name="Chen S.E."/>
            <person name="Zhou L.G."/>
            <person name="Ni X.B."/>
            <person name="Tian J.H."/>
            <person name="Sheng Y."/>
            <person name="Liu T."/>
            <person name="Pan Y.S."/>
            <person name="Xia L.Y."/>
            <person name="Li J."/>
            <person name="Zhao F."/>
            <person name="Cao W.C."/>
        </authorList>
    </citation>
    <scope>NUCLEOTIDE SEQUENCE [LARGE SCALE GENOMIC DNA]</scope>
    <source>
        <strain evidence="1">HaeL-2018</strain>
    </source>
</reference>
<name>A0A9J6G6B8_HAELO</name>
<evidence type="ECO:0000313" key="1">
    <source>
        <dbReference type="EMBL" id="KAH9369988.1"/>
    </source>
</evidence>
<organism evidence="1 2">
    <name type="scientific">Haemaphysalis longicornis</name>
    <name type="common">Bush tick</name>
    <dbReference type="NCBI Taxonomy" id="44386"/>
    <lineage>
        <taxon>Eukaryota</taxon>
        <taxon>Metazoa</taxon>
        <taxon>Ecdysozoa</taxon>
        <taxon>Arthropoda</taxon>
        <taxon>Chelicerata</taxon>
        <taxon>Arachnida</taxon>
        <taxon>Acari</taxon>
        <taxon>Parasitiformes</taxon>
        <taxon>Ixodida</taxon>
        <taxon>Ixodoidea</taxon>
        <taxon>Ixodidae</taxon>
        <taxon>Haemaphysalinae</taxon>
        <taxon>Haemaphysalis</taxon>
    </lineage>
</organism>
<dbReference type="AlphaFoldDB" id="A0A9J6G6B8"/>
<dbReference type="OrthoDB" id="6516454at2759"/>
<dbReference type="InterPro" id="IPR012337">
    <property type="entry name" value="RNaseH-like_sf"/>
</dbReference>